<dbReference type="STRING" id="683124.SAMN05444337_0662"/>
<dbReference type="Proteomes" id="UP000184232">
    <property type="component" value="Unassembled WGS sequence"/>
</dbReference>
<dbReference type="EMBL" id="FQZH01000001">
    <property type="protein sequence ID" value="SHI73255.1"/>
    <property type="molecule type" value="Genomic_DNA"/>
</dbReference>
<accession>A0A1M6DJ74</accession>
<feature type="signal peptide" evidence="1">
    <location>
        <begin position="1"/>
        <end position="21"/>
    </location>
</feature>
<evidence type="ECO:0000313" key="2">
    <source>
        <dbReference type="EMBL" id="SHI73255.1"/>
    </source>
</evidence>
<keyword evidence="3" id="KW-1185">Reference proteome</keyword>
<dbReference type="RefSeq" id="WP_072781680.1">
    <property type="nucleotide sequence ID" value="NZ_CP045292.1"/>
</dbReference>
<keyword evidence="1" id="KW-0732">Signal</keyword>
<organism evidence="2 3">
    <name type="scientific">Flavobacterium haoranii</name>
    <dbReference type="NCBI Taxonomy" id="683124"/>
    <lineage>
        <taxon>Bacteria</taxon>
        <taxon>Pseudomonadati</taxon>
        <taxon>Bacteroidota</taxon>
        <taxon>Flavobacteriia</taxon>
        <taxon>Flavobacteriales</taxon>
        <taxon>Flavobacteriaceae</taxon>
        <taxon>Flavobacterium</taxon>
    </lineage>
</organism>
<protein>
    <recommendedName>
        <fullName evidence="4">Lipid-binding hydrolase</fullName>
    </recommendedName>
</protein>
<sequence>MKKNNLYLVLTLTFLSFILFNCSNENLVSKEQNAKTTFIDVTSTSQNSSSAKKGWWVIADWDWGRESRQCKSGFGVCHWDWFPGWKLATTTLKDGKVRTPILFDDQLNIHYVEFLLEEGSAKEEFLTIDNDLSMDVTIDNETERITFGAGQYSFDASVGQNGGYRVNAK</sequence>
<feature type="chain" id="PRO_5012612803" description="Lipid-binding hydrolase" evidence="1">
    <location>
        <begin position="22"/>
        <end position="169"/>
    </location>
</feature>
<evidence type="ECO:0000256" key="1">
    <source>
        <dbReference type="SAM" id="SignalP"/>
    </source>
</evidence>
<gene>
    <name evidence="2" type="ORF">SAMN05444337_0662</name>
</gene>
<evidence type="ECO:0008006" key="4">
    <source>
        <dbReference type="Google" id="ProtNLM"/>
    </source>
</evidence>
<dbReference type="AlphaFoldDB" id="A0A1M6DJ74"/>
<dbReference type="OrthoDB" id="1086671at2"/>
<name>A0A1M6DJ74_9FLAO</name>
<reference evidence="2 3" key="1">
    <citation type="submission" date="2016-11" db="EMBL/GenBank/DDBJ databases">
        <authorList>
            <person name="Jaros S."/>
            <person name="Januszkiewicz K."/>
            <person name="Wedrychowicz H."/>
        </authorList>
    </citation>
    <scope>NUCLEOTIDE SEQUENCE [LARGE SCALE GENOMIC DNA]</scope>
    <source>
        <strain evidence="2 3">DSM 22807</strain>
    </source>
</reference>
<proteinExistence type="predicted"/>
<evidence type="ECO:0000313" key="3">
    <source>
        <dbReference type="Proteomes" id="UP000184232"/>
    </source>
</evidence>